<evidence type="ECO:0000313" key="3">
    <source>
        <dbReference type="EnsemblFungi" id="MAPG_00237T0"/>
    </source>
</evidence>
<gene>
    <name evidence="2" type="ORF">MAPG_00237</name>
</gene>
<evidence type="ECO:0000313" key="2">
    <source>
        <dbReference type="EMBL" id="KLU81142.1"/>
    </source>
</evidence>
<sequence length="126" mass="14171">MSSPGLYFVWPFASKNAGRDSRDISANPSPYDGDELRNRTAAKGYRHIGFSRLEDPVHEEGQHKNLKEAIYIRITGAFRQLLVNSFGWAALLLERANLFSWQQQQLGSSAPPSRRRNPATPLRMGG</sequence>
<reference evidence="2" key="2">
    <citation type="submission" date="2010-05" db="EMBL/GenBank/DDBJ databases">
        <title>The Genome Sequence of Magnaporthe poae strain ATCC 64411.</title>
        <authorList>
            <consortium name="The Broad Institute Genome Sequencing Platform"/>
            <consortium name="Broad Institute Genome Sequencing Center for Infectious Disease"/>
            <person name="Ma L.-J."/>
            <person name="Dead R."/>
            <person name="Young S."/>
            <person name="Zeng Q."/>
            <person name="Koehrsen M."/>
            <person name="Alvarado L."/>
            <person name="Berlin A."/>
            <person name="Chapman S.B."/>
            <person name="Chen Z."/>
            <person name="Freedman E."/>
            <person name="Gellesch M."/>
            <person name="Goldberg J."/>
            <person name="Griggs A."/>
            <person name="Gujja S."/>
            <person name="Heilman E.R."/>
            <person name="Heiman D."/>
            <person name="Hepburn T."/>
            <person name="Howarth C."/>
            <person name="Jen D."/>
            <person name="Larson L."/>
            <person name="Mehta T."/>
            <person name="Neiman D."/>
            <person name="Pearson M."/>
            <person name="Roberts A."/>
            <person name="Saif S."/>
            <person name="Shea T."/>
            <person name="Shenoy N."/>
            <person name="Sisk P."/>
            <person name="Stolte C."/>
            <person name="Sykes S."/>
            <person name="Walk T."/>
            <person name="White J."/>
            <person name="Yandava C."/>
            <person name="Haas B."/>
            <person name="Nusbaum C."/>
            <person name="Birren B."/>
        </authorList>
    </citation>
    <scope>NUCLEOTIDE SEQUENCE</scope>
    <source>
        <strain evidence="2">ATCC 64411</strain>
    </source>
</reference>
<evidence type="ECO:0000313" key="4">
    <source>
        <dbReference type="Proteomes" id="UP000011715"/>
    </source>
</evidence>
<dbReference type="EMBL" id="GL876966">
    <property type="protein sequence ID" value="KLU81142.1"/>
    <property type="molecule type" value="Genomic_DNA"/>
</dbReference>
<reference evidence="2" key="3">
    <citation type="submission" date="2011-03" db="EMBL/GenBank/DDBJ databases">
        <title>Annotation of Magnaporthe poae ATCC 64411.</title>
        <authorList>
            <person name="Ma L.-J."/>
            <person name="Dead R."/>
            <person name="Young S.K."/>
            <person name="Zeng Q."/>
            <person name="Gargeya S."/>
            <person name="Fitzgerald M."/>
            <person name="Haas B."/>
            <person name="Abouelleil A."/>
            <person name="Alvarado L."/>
            <person name="Arachchi H.M."/>
            <person name="Berlin A."/>
            <person name="Brown A."/>
            <person name="Chapman S.B."/>
            <person name="Chen Z."/>
            <person name="Dunbar C."/>
            <person name="Freedman E."/>
            <person name="Gearin G."/>
            <person name="Gellesch M."/>
            <person name="Goldberg J."/>
            <person name="Griggs A."/>
            <person name="Gujja S."/>
            <person name="Heiman D."/>
            <person name="Howarth C."/>
            <person name="Larson L."/>
            <person name="Lui A."/>
            <person name="MacDonald P.J.P."/>
            <person name="Mehta T."/>
            <person name="Montmayeur A."/>
            <person name="Murphy C."/>
            <person name="Neiman D."/>
            <person name="Pearson M."/>
            <person name="Priest M."/>
            <person name="Roberts A."/>
            <person name="Saif S."/>
            <person name="Shea T."/>
            <person name="Shenoy N."/>
            <person name="Sisk P."/>
            <person name="Stolte C."/>
            <person name="Sykes S."/>
            <person name="Yandava C."/>
            <person name="Wortman J."/>
            <person name="Nusbaum C."/>
            <person name="Birren B."/>
        </authorList>
    </citation>
    <scope>NUCLEOTIDE SEQUENCE</scope>
    <source>
        <strain evidence="2">ATCC 64411</strain>
    </source>
</reference>
<dbReference type="Proteomes" id="UP000011715">
    <property type="component" value="Unassembled WGS sequence"/>
</dbReference>
<feature type="region of interest" description="Disordered" evidence="1">
    <location>
        <begin position="17"/>
        <end position="36"/>
    </location>
</feature>
<keyword evidence="4" id="KW-1185">Reference proteome</keyword>
<dbReference type="AlphaFoldDB" id="A0A0C4DKG5"/>
<name>A0A0C4DKG5_MAGP6</name>
<evidence type="ECO:0000256" key="1">
    <source>
        <dbReference type="SAM" id="MobiDB-lite"/>
    </source>
</evidence>
<proteinExistence type="predicted"/>
<dbReference type="EMBL" id="ADBL01000053">
    <property type="status" value="NOT_ANNOTATED_CDS"/>
    <property type="molecule type" value="Genomic_DNA"/>
</dbReference>
<dbReference type="EnsemblFungi" id="MAPG_00237T0">
    <property type="protein sequence ID" value="MAPG_00237T0"/>
    <property type="gene ID" value="MAPG_00237"/>
</dbReference>
<dbReference type="VEuPathDB" id="FungiDB:MAPG_00237"/>
<organism evidence="3 4">
    <name type="scientific">Magnaporthiopsis poae (strain ATCC 64411 / 73-15)</name>
    <name type="common">Kentucky bluegrass fungus</name>
    <name type="synonym">Magnaporthe poae</name>
    <dbReference type="NCBI Taxonomy" id="644358"/>
    <lineage>
        <taxon>Eukaryota</taxon>
        <taxon>Fungi</taxon>
        <taxon>Dikarya</taxon>
        <taxon>Ascomycota</taxon>
        <taxon>Pezizomycotina</taxon>
        <taxon>Sordariomycetes</taxon>
        <taxon>Sordariomycetidae</taxon>
        <taxon>Magnaporthales</taxon>
        <taxon>Magnaporthaceae</taxon>
        <taxon>Magnaporthiopsis</taxon>
    </lineage>
</organism>
<reference evidence="3" key="5">
    <citation type="submission" date="2015-06" db="UniProtKB">
        <authorList>
            <consortium name="EnsemblFungi"/>
        </authorList>
    </citation>
    <scope>IDENTIFICATION</scope>
    <source>
        <strain evidence="3">ATCC 64411</strain>
    </source>
</reference>
<accession>A0A0C4DKG5</accession>
<reference evidence="4" key="1">
    <citation type="submission" date="2010-05" db="EMBL/GenBank/DDBJ databases">
        <title>The genome sequence of Magnaporthe poae strain ATCC 64411.</title>
        <authorList>
            <person name="Ma L.-J."/>
            <person name="Dead R."/>
            <person name="Young S."/>
            <person name="Zeng Q."/>
            <person name="Koehrsen M."/>
            <person name="Alvarado L."/>
            <person name="Berlin A."/>
            <person name="Chapman S.B."/>
            <person name="Chen Z."/>
            <person name="Freedman E."/>
            <person name="Gellesch M."/>
            <person name="Goldberg J."/>
            <person name="Griggs A."/>
            <person name="Gujja S."/>
            <person name="Heilman E.R."/>
            <person name="Heiman D."/>
            <person name="Hepburn T."/>
            <person name="Howarth C."/>
            <person name="Jen D."/>
            <person name="Larson L."/>
            <person name="Mehta T."/>
            <person name="Neiman D."/>
            <person name="Pearson M."/>
            <person name="Roberts A."/>
            <person name="Saif S."/>
            <person name="Shea T."/>
            <person name="Shenoy N."/>
            <person name="Sisk P."/>
            <person name="Stolte C."/>
            <person name="Sykes S."/>
            <person name="Walk T."/>
            <person name="White J."/>
            <person name="Yandava C."/>
            <person name="Haas B."/>
            <person name="Nusbaum C."/>
            <person name="Birren B."/>
        </authorList>
    </citation>
    <scope>NUCLEOTIDE SEQUENCE [LARGE SCALE GENOMIC DNA]</scope>
    <source>
        <strain evidence="4">ATCC 64411 / 73-15</strain>
    </source>
</reference>
<reference evidence="3" key="4">
    <citation type="journal article" date="2015" name="G3 (Bethesda)">
        <title>Genome sequences of three phytopathogenic species of the Magnaporthaceae family of fungi.</title>
        <authorList>
            <person name="Okagaki L.H."/>
            <person name="Nunes C.C."/>
            <person name="Sailsbery J."/>
            <person name="Clay B."/>
            <person name="Brown D."/>
            <person name="John T."/>
            <person name="Oh Y."/>
            <person name="Young N."/>
            <person name="Fitzgerald M."/>
            <person name="Haas B.J."/>
            <person name="Zeng Q."/>
            <person name="Young S."/>
            <person name="Adiconis X."/>
            <person name="Fan L."/>
            <person name="Levin J.Z."/>
            <person name="Mitchell T.K."/>
            <person name="Okubara P.A."/>
            <person name="Farman M.L."/>
            <person name="Kohn L.M."/>
            <person name="Birren B."/>
            <person name="Ma L.-J."/>
            <person name="Dean R.A."/>
        </authorList>
    </citation>
    <scope>NUCLEOTIDE SEQUENCE</scope>
    <source>
        <strain evidence="3">ATCC 64411 / 73-15</strain>
    </source>
</reference>
<protein>
    <submittedName>
        <fullName evidence="2 3">Uncharacterized protein</fullName>
    </submittedName>
</protein>
<feature type="region of interest" description="Disordered" evidence="1">
    <location>
        <begin position="103"/>
        <end position="126"/>
    </location>
</feature>